<dbReference type="EMBL" id="JBHMEP010000002">
    <property type="protein sequence ID" value="MFB9135827.1"/>
    <property type="molecule type" value="Genomic_DNA"/>
</dbReference>
<keyword evidence="2" id="KW-1185">Reference proteome</keyword>
<dbReference type="Proteomes" id="UP001589645">
    <property type="component" value="Unassembled WGS sequence"/>
</dbReference>
<dbReference type="RefSeq" id="WP_390193220.1">
    <property type="nucleotide sequence ID" value="NZ_JBHMEP010000002.1"/>
</dbReference>
<proteinExistence type="predicted"/>
<evidence type="ECO:0000313" key="2">
    <source>
        <dbReference type="Proteomes" id="UP001589645"/>
    </source>
</evidence>
<comment type="caution">
    <text evidence="1">The sequence shown here is derived from an EMBL/GenBank/DDBJ whole genome shotgun (WGS) entry which is preliminary data.</text>
</comment>
<evidence type="ECO:0000313" key="1">
    <source>
        <dbReference type="EMBL" id="MFB9135827.1"/>
    </source>
</evidence>
<reference evidence="1 2" key="1">
    <citation type="submission" date="2024-09" db="EMBL/GenBank/DDBJ databases">
        <authorList>
            <person name="Sun Q."/>
            <person name="Mori K."/>
        </authorList>
    </citation>
    <scope>NUCLEOTIDE SEQUENCE [LARGE SCALE GENOMIC DNA]</scope>
    <source>
        <strain evidence="1 2">CECT 8064</strain>
    </source>
</reference>
<name>A0ABV5HPG7_9VIBR</name>
<gene>
    <name evidence="1" type="ORF">ACFFUV_12715</name>
</gene>
<organism evidence="1 2">
    <name type="scientific">Vibrio olivae</name>
    <dbReference type="NCBI Taxonomy" id="1243002"/>
    <lineage>
        <taxon>Bacteria</taxon>
        <taxon>Pseudomonadati</taxon>
        <taxon>Pseudomonadota</taxon>
        <taxon>Gammaproteobacteria</taxon>
        <taxon>Vibrionales</taxon>
        <taxon>Vibrionaceae</taxon>
        <taxon>Vibrio</taxon>
    </lineage>
</organism>
<accession>A0ABV5HPG7</accession>
<protein>
    <submittedName>
        <fullName evidence="1">Uncharacterized protein</fullName>
    </submittedName>
</protein>
<sequence>MQKAEGLCIAVDDGAQWRKRRYIEFVEADIDEVQYKQVYEQPGVNWKSGQINKGDSAFALEHLDQD</sequence>